<dbReference type="AlphaFoldDB" id="A0A501PBF6"/>
<sequence length="221" mass="25166">MKRLFAVFLLFLILPLFARAEEGAVEFIRFDWKTEPTREQFYAATTRIYEALGPDPRSWLYSEYDNFNGVYVLTLNEEEGAKVRNVIAETDFPFLSASLKMTEPGQSPLHEYLQYVPHWNETIHSRDNPEKMVELAKRAPTSRAPACEVVLHDEMGPWEVLREGSSKMTRVALRRGHIVGTGVSKGPATDLFEITFTFAFAADCAHKDEIVDELMAVMNGK</sequence>
<evidence type="ECO:0000313" key="3">
    <source>
        <dbReference type="Proteomes" id="UP000319148"/>
    </source>
</evidence>
<protein>
    <submittedName>
        <fullName evidence="2">Uncharacterized protein</fullName>
    </submittedName>
</protein>
<evidence type="ECO:0000313" key="2">
    <source>
        <dbReference type="EMBL" id="TPD57703.1"/>
    </source>
</evidence>
<dbReference type="RefSeq" id="WP_139942019.1">
    <property type="nucleotide sequence ID" value="NZ_JBHSYP010000005.1"/>
</dbReference>
<proteinExistence type="predicted"/>
<evidence type="ECO:0000256" key="1">
    <source>
        <dbReference type="SAM" id="SignalP"/>
    </source>
</evidence>
<gene>
    <name evidence="2" type="ORF">FIV46_16500</name>
</gene>
<keyword evidence="3" id="KW-1185">Reference proteome</keyword>
<accession>A0A501PBF6</accession>
<dbReference type="EMBL" id="VFIY01000018">
    <property type="protein sequence ID" value="TPD57703.1"/>
    <property type="molecule type" value="Genomic_DNA"/>
</dbReference>
<comment type="caution">
    <text evidence="2">The sequence shown here is derived from an EMBL/GenBank/DDBJ whole genome shotgun (WGS) entry which is preliminary data.</text>
</comment>
<keyword evidence="1" id="KW-0732">Signal</keyword>
<feature type="chain" id="PRO_5021192519" evidence="1">
    <location>
        <begin position="21"/>
        <end position="221"/>
    </location>
</feature>
<reference evidence="3" key="1">
    <citation type="submission" date="2019-06" db="EMBL/GenBank/DDBJ databases">
        <title>The complete genome of Emcibacter congregatus ZYLT.</title>
        <authorList>
            <person name="Zhao Z."/>
        </authorList>
    </citation>
    <scope>NUCLEOTIDE SEQUENCE [LARGE SCALE GENOMIC DNA]</scope>
    <source>
        <strain evidence="3">MCCC 1A06723</strain>
    </source>
</reference>
<feature type="signal peptide" evidence="1">
    <location>
        <begin position="1"/>
        <end position="20"/>
    </location>
</feature>
<dbReference type="Proteomes" id="UP000319148">
    <property type="component" value="Unassembled WGS sequence"/>
</dbReference>
<name>A0A501PBF6_9PROT</name>
<organism evidence="2 3">
    <name type="scientific">Emcibacter nanhaiensis</name>
    <dbReference type="NCBI Taxonomy" id="1505037"/>
    <lineage>
        <taxon>Bacteria</taxon>
        <taxon>Pseudomonadati</taxon>
        <taxon>Pseudomonadota</taxon>
        <taxon>Alphaproteobacteria</taxon>
        <taxon>Emcibacterales</taxon>
        <taxon>Emcibacteraceae</taxon>
        <taxon>Emcibacter</taxon>
    </lineage>
</organism>